<protein>
    <submittedName>
        <fullName evidence="2">Uncharacterized protein</fullName>
    </submittedName>
</protein>
<dbReference type="Proteomes" id="UP000008794">
    <property type="component" value="Chromosome"/>
</dbReference>
<dbReference type="KEGG" id="ash:AL1_07510"/>
<accession>D4IK61</accession>
<dbReference type="HOGENOM" id="CLU_3228691_0_0_10"/>
<name>D4IK61_9BACT</name>
<gene>
    <name evidence="2" type="ORF">AL1_07510</name>
</gene>
<dbReference type="EMBL" id="FP929032">
    <property type="protein sequence ID" value="CBK63323.1"/>
    <property type="molecule type" value="Genomic_DNA"/>
</dbReference>
<reference evidence="2 3" key="2">
    <citation type="submission" date="2010-03" db="EMBL/GenBank/DDBJ databases">
        <authorList>
            <person name="Pajon A."/>
        </authorList>
    </citation>
    <scope>NUCLEOTIDE SEQUENCE [LARGE SCALE GENOMIC DNA]</scope>
    <source>
        <strain evidence="2 3">WAL 8301</strain>
    </source>
</reference>
<evidence type="ECO:0000313" key="3">
    <source>
        <dbReference type="Proteomes" id="UP000008794"/>
    </source>
</evidence>
<dbReference type="AlphaFoldDB" id="D4IK61"/>
<evidence type="ECO:0000256" key="1">
    <source>
        <dbReference type="SAM" id="MobiDB-lite"/>
    </source>
</evidence>
<organism evidence="2 3">
    <name type="scientific">Alistipes shahii WAL 8301</name>
    <dbReference type="NCBI Taxonomy" id="717959"/>
    <lineage>
        <taxon>Bacteria</taxon>
        <taxon>Pseudomonadati</taxon>
        <taxon>Bacteroidota</taxon>
        <taxon>Bacteroidia</taxon>
        <taxon>Bacteroidales</taxon>
        <taxon>Rikenellaceae</taxon>
        <taxon>Alistipes</taxon>
    </lineage>
</organism>
<sequence>MGRSEMPTSRPEGFSRQEPPQMEMLPGKKVVVFAPARFWRCYR</sequence>
<evidence type="ECO:0000313" key="2">
    <source>
        <dbReference type="EMBL" id="CBK63323.1"/>
    </source>
</evidence>
<proteinExistence type="predicted"/>
<dbReference type="STRING" id="717959.AL1_07510"/>
<keyword evidence="3" id="KW-1185">Reference proteome</keyword>
<feature type="region of interest" description="Disordered" evidence="1">
    <location>
        <begin position="1"/>
        <end position="21"/>
    </location>
</feature>
<reference evidence="2 3" key="1">
    <citation type="submission" date="2010-03" db="EMBL/GenBank/DDBJ databases">
        <title>The genome sequence of Alistipes shahii WAL 8301.</title>
        <authorList>
            <consortium name="metaHIT consortium -- http://www.metahit.eu/"/>
            <person name="Pajon A."/>
            <person name="Turner K."/>
            <person name="Parkhill J."/>
        </authorList>
    </citation>
    <scope>NUCLEOTIDE SEQUENCE [LARGE SCALE GENOMIC DNA]</scope>
    <source>
        <strain evidence="2 3">WAL 8301</strain>
    </source>
</reference>